<comment type="caution">
    <text evidence="2">The sequence shown here is derived from an EMBL/GenBank/DDBJ whole genome shotgun (WGS) entry which is preliminary data.</text>
</comment>
<dbReference type="EMBL" id="LAZR01000126">
    <property type="protein sequence ID" value="KKN88757.1"/>
    <property type="molecule type" value="Genomic_DNA"/>
</dbReference>
<name>A0A0F9UMN5_9ZZZZ</name>
<evidence type="ECO:0000256" key="1">
    <source>
        <dbReference type="SAM" id="Phobius"/>
    </source>
</evidence>
<gene>
    <name evidence="2" type="ORF">LCGC14_0246480</name>
</gene>
<protein>
    <submittedName>
        <fullName evidence="2">Uncharacterized protein</fullName>
    </submittedName>
</protein>
<keyword evidence="1" id="KW-0812">Transmembrane</keyword>
<reference evidence="2" key="1">
    <citation type="journal article" date="2015" name="Nature">
        <title>Complex archaea that bridge the gap between prokaryotes and eukaryotes.</title>
        <authorList>
            <person name="Spang A."/>
            <person name="Saw J.H."/>
            <person name="Jorgensen S.L."/>
            <person name="Zaremba-Niedzwiedzka K."/>
            <person name="Martijn J."/>
            <person name="Lind A.E."/>
            <person name="van Eijk R."/>
            <person name="Schleper C."/>
            <person name="Guy L."/>
            <person name="Ettema T.J."/>
        </authorList>
    </citation>
    <scope>NUCLEOTIDE SEQUENCE</scope>
</reference>
<accession>A0A0F9UMN5</accession>
<keyword evidence="1" id="KW-1133">Transmembrane helix</keyword>
<evidence type="ECO:0000313" key="2">
    <source>
        <dbReference type="EMBL" id="KKN88757.1"/>
    </source>
</evidence>
<sequence>MTIIIFLLVLGGILFSIYLRFNKAKNIYDKDGKAFPYKVYASKNWDDWIKIGIGGFLGYFAIPILFYLITWIQGSPKEFILPDVQFVAEGYAIASGFLGSILFDKLFTKATEI</sequence>
<organism evidence="2">
    <name type="scientific">marine sediment metagenome</name>
    <dbReference type="NCBI Taxonomy" id="412755"/>
    <lineage>
        <taxon>unclassified sequences</taxon>
        <taxon>metagenomes</taxon>
        <taxon>ecological metagenomes</taxon>
    </lineage>
</organism>
<dbReference type="AlphaFoldDB" id="A0A0F9UMN5"/>
<proteinExistence type="predicted"/>
<keyword evidence="1" id="KW-0472">Membrane</keyword>
<feature type="transmembrane region" description="Helical" evidence="1">
    <location>
        <begin position="48"/>
        <end position="69"/>
    </location>
</feature>